<evidence type="ECO:0000313" key="2">
    <source>
        <dbReference type="Proteomes" id="UP001396334"/>
    </source>
</evidence>
<comment type="caution">
    <text evidence="1">The sequence shown here is derived from an EMBL/GenBank/DDBJ whole genome shotgun (WGS) entry which is preliminary data.</text>
</comment>
<accession>A0ABR2NNL7</accession>
<protein>
    <submittedName>
        <fullName evidence="1">Uncharacterized protein</fullName>
    </submittedName>
</protein>
<reference evidence="1 2" key="1">
    <citation type="journal article" date="2024" name="G3 (Bethesda)">
        <title>Genome assembly of Hibiscus sabdariffa L. provides insights into metabolisms of medicinal natural products.</title>
        <authorList>
            <person name="Kim T."/>
        </authorList>
    </citation>
    <scope>NUCLEOTIDE SEQUENCE [LARGE SCALE GENOMIC DNA]</scope>
    <source>
        <strain evidence="1">TK-2024</strain>
        <tissue evidence="1">Old leaves</tissue>
    </source>
</reference>
<name>A0ABR2NNL7_9ROSI</name>
<keyword evidence="2" id="KW-1185">Reference proteome</keyword>
<organism evidence="1 2">
    <name type="scientific">Hibiscus sabdariffa</name>
    <name type="common">roselle</name>
    <dbReference type="NCBI Taxonomy" id="183260"/>
    <lineage>
        <taxon>Eukaryota</taxon>
        <taxon>Viridiplantae</taxon>
        <taxon>Streptophyta</taxon>
        <taxon>Embryophyta</taxon>
        <taxon>Tracheophyta</taxon>
        <taxon>Spermatophyta</taxon>
        <taxon>Magnoliopsida</taxon>
        <taxon>eudicotyledons</taxon>
        <taxon>Gunneridae</taxon>
        <taxon>Pentapetalae</taxon>
        <taxon>rosids</taxon>
        <taxon>malvids</taxon>
        <taxon>Malvales</taxon>
        <taxon>Malvaceae</taxon>
        <taxon>Malvoideae</taxon>
        <taxon>Hibiscus</taxon>
    </lineage>
</organism>
<sequence length="165" mass="17822">MSIAVSVASAPPKLKPATLMLISSSFYLFTSSRTTSCTTSSSFPAMGNMSEADLFSMLTLLIHSMTAWVPLQETKMSLLPRACFPSRGRNKCRAGVNEVGHLVLVWVSFYKTGLGEELLFKGVGFLDFPAQVVAYGSSHLTIMNDVAAEIGIQRLKETLPIVLAA</sequence>
<gene>
    <name evidence="1" type="ORF">V6N11_013489</name>
</gene>
<dbReference type="EMBL" id="JBBPBN010000117">
    <property type="protein sequence ID" value="KAK8977708.1"/>
    <property type="molecule type" value="Genomic_DNA"/>
</dbReference>
<evidence type="ECO:0000313" key="1">
    <source>
        <dbReference type="EMBL" id="KAK8977708.1"/>
    </source>
</evidence>
<proteinExistence type="predicted"/>
<dbReference type="Proteomes" id="UP001396334">
    <property type="component" value="Unassembled WGS sequence"/>
</dbReference>